<dbReference type="KEGG" id="bbel:109462244"/>
<proteinExistence type="predicted"/>
<dbReference type="OrthoDB" id="10382522at2759"/>
<accession>A0A6P4YBW5</accession>
<gene>
    <name evidence="2" type="primary">LOC109462244</name>
</gene>
<dbReference type="AlphaFoldDB" id="A0A6P4YBW5"/>
<dbReference type="GeneID" id="109462244"/>
<reference evidence="2" key="1">
    <citation type="submission" date="2025-08" db="UniProtKB">
        <authorList>
            <consortium name="RefSeq"/>
        </authorList>
    </citation>
    <scope>IDENTIFICATION</scope>
    <source>
        <tissue evidence="2">Gonad</tissue>
    </source>
</reference>
<sequence length="269" mass="31265">MLHLKPTRPIWKVNNNLLRKYIPYKNKPNWYIASNCYLGLRGCGKKFRAITAKFIRLEKRKQVVKIETSLKHCRNAEEAKEDIREEESTSPQIDISMVEESRRHQEFTTVPADGIVNPVRTPPIQKRKNCTIASFTEVLSRDPVVFPDEESDNEDLDWESSSVMQQRFVVDATALHQENQPTCIWEMKTTFLKKYVPYKNKRRWYIGSNCYLGWAGDKTMKLQPVTCKFVRRENYKTIVKIVNPANIESSSSISATGQAQGRDITCIRE</sequence>
<protein>
    <submittedName>
        <fullName evidence="2">Uncharacterized protein LOC109462244</fullName>
    </submittedName>
</protein>
<organism evidence="1 2">
    <name type="scientific">Branchiostoma belcheri</name>
    <name type="common">Amphioxus</name>
    <dbReference type="NCBI Taxonomy" id="7741"/>
    <lineage>
        <taxon>Eukaryota</taxon>
        <taxon>Metazoa</taxon>
        <taxon>Chordata</taxon>
        <taxon>Cephalochordata</taxon>
        <taxon>Leptocardii</taxon>
        <taxon>Amphioxiformes</taxon>
        <taxon>Branchiostomatidae</taxon>
        <taxon>Branchiostoma</taxon>
    </lineage>
</organism>
<evidence type="ECO:0000313" key="2">
    <source>
        <dbReference type="RefSeq" id="XP_019614336.1"/>
    </source>
</evidence>
<dbReference type="Proteomes" id="UP000515135">
    <property type="component" value="Unplaced"/>
</dbReference>
<keyword evidence="1" id="KW-1185">Reference proteome</keyword>
<evidence type="ECO:0000313" key="1">
    <source>
        <dbReference type="Proteomes" id="UP000515135"/>
    </source>
</evidence>
<dbReference type="RefSeq" id="XP_019614336.1">
    <property type="nucleotide sequence ID" value="XM_019758777.1"/>
</dbReference>
<name>A0A6P4YBW5_BRABE</name>